<evidence type="ECO:0000256" key="1">
    <source>
        <dbReference type="ARBA" id="ARBA00022505"/>
    </source>
</evidence>
<evidence type="ECO:0000313" key="5">
    <source>
        <dbReference type="Proteomes" id="UP000658305"/>
    </source>
</evidence>
<reference evidence="5" key="1">
    <citation type="journal article" date="2019" name="Int. J. Syst. Evol. Microbiol.">
        <title>The Global Catalogue of Microorganisms (GCM) 10K type strain sequencing project: providing services to taxonomists for standard genome sequencing and annotation.</title>
        <authorList>
            <consortium name="The Broad Institute Genomics Platform"/>
            <consortium name="The Broad Institute Genome Sequencing Center for Infectious Disease"/>
            <person name="Wu L."/>
            <person name="Ma J."/>
        </authorList>
    </citation>
    <scope>NUCLEOTIDE SEQUENCE [LARGE SCALE GENOMIC DNA]</scope>
    <source>
        <strain evidence="5">KCTC 23298</strain>
    </source>
</reference>
<dbReference type="PANTHER" id="PTHR11908">
    <property type="entry name" value="XANTHINE DEHYDROGENASE"/>
    <property type="match status" value="1"/>
</dbReference>
<keyword evidence="5" id="KW-1185">Reference proteome</keyword>
<sequence length="798" mass="85047">MSRNFVPDRPAHIGQPHLRRNALRHLAGRGAYVSDLALPRMVHAAFLRSPMAHGRIVALDLDEAREAPGVIAVYSAADLNPLCQDWTGVLGHFAGMTSPAQNILAEGEVLWVGHPVAMVIARTRAEAEDACEKILLDIEELPAVSGFAPALDPEMPAAAEASTSNLCYRTELKTEGAAAAFDGAALVVEGEWRFGRHTAVTLEPRAVVADYDPSSGQLTVHHGTQTPFQFQDVYARQFGLPDHRVRVISPDVGGSFGMKLHLYHEEMATVAASLKLHRPVRFLADRLESFNSDIHARDHKVQARMALDAKGHVLAMEVLDRTLIGPYSTYPRTSVAEGNQVIRLMGAPYAMPDYHGVLEVLFQNKVQTSQYRAVGHPIAVQVTEALIDLAAEKLGLDPFEMRAKNVVADDAYPCASATGYRFEKLSHQESLRRLRALMDYDGLRAEQAALRENGIYRGIGLATFVEITNPGAAFYGVGGARISAQDGAVVRLTPGGEAHCAISVTEQGQGTETIIAQIVADQLGLAPDQVKVVTGDTDATPSGGATWACRGAGIGGETALRAGRKLAEQLCRIAGAILQAAPDSLALKGGAVVDAASGAERLSLAELARIATYRPDTLPEGTDNSLSVAQHFAPQGFPFGFTNGVQAAYVEVDTETGLVKLLKHWVVEDCGRIINPLLVDEQIRGGVVQGLGAALYEECLYDDAGQLMNGSLADYLVPMAGEMPDIVIGHVETPTEDTILGAKGVGEAGTAAAGSAVMNAVNDALRPFGARLCQTPMTPARILAALGIGPSERDETWN</sequence>
<organism evidence="4 5">
    <name type="scientific">Gemmobacter nanjingensis</name>
    <dbReference type="NCBI Taxonomy" id="488454"/>
    <lineage>
        <taxon>Bacteria</taxon>
        <taxon>Pseudomonadati</taxon>
        <taxon>Pseudomonadota</taxon>
        <taxon>Alphaproteobacteria</taxon>
        <taxon>Rhodobacterales</taxon>
        <taxon>Paracoccaceae</taxon>
        <taxon>Gemmobacter</taxon>
    </lineage>
</organism>
<dbReference type="Pfam" id="PF01315">
    <property type="entry name" value="Ald_Xan_dh_C"/>
    <property type="match status" value="1"/>
</dbReference>
<keyword evidence="2" id="KW-0560">Oxidoreductase</keyword>
<protein>
    <submittedName>
        <fullName evidence="4">Carbon monoxide dehydrogenase</fullName>
    </submittedName>
</protein>
<dbReference type="SUPFAM" id="SSF54665">
    <property type="entry name" value="CO dehydrogenase molybdoprotein N-domain-like"/>
    <property type="match status" value="1"/>
</dbReference>
<dbReference type="EMBL" id="BMYI01000029">
    <property type="protein sequence ID" value="GHC39630.1"/>
    <property type="molecule type" value="Genomic_DNA"/>
</dbReference>
<dbReference type="RefSeq" id="WP_189382642.1">
    <property type="nucleotide sequence ID" value="NZ_BMYI01000029.1"/>
</dbReference>
<dbReference type="InterPro" id="IPR037165">
    <property type="entry name" value="AldOxase/xan_DH_Mopterin-bd_sf"/>
</dbReference>
<feature type="domain" description="Aldehyde oxidase/xanthine dehydrogenase a/b hammerhead" evidence="3">
    <location>
        <begin position="27"/>
        <end position="142"/>
    </location>
</feature>
<name>A0ABQ3FTJ4_9RHOB</name>
<dbReference type="InterPro" id="IPR016208">
    <property type="entry name" value="Ald_Oxase/xanthine_DH-like"/>
</dbReference>
<dbReference type="Gene3D" id="3.30.365.10">
    <property type="entry name" value="Aldehyde oxidase/xanthine dehydrogenase, molybdopterin binding domain"/>
    <property type="match status" value="4"/>
</dbReference>
<dbReference type="SMART" id="SM01008">
    <property type="entry name" value="Ald_Xan_dh_C"/>
    <property type="match status" value="1"/>
</dbReference>
<evidence type="ECO:0000256" key="2">
    <source>
        <dbReference type="ARBA" id="ARBA00023002"/>
    </source>
</evidence>
<evidence type="ECO:0000259" key="3">
    <source>
        <dbReference type="SMART" id="SM01008"/>
    </source>
</evidence>
<gene>
    <name evidence="4" type="primary">cutL</name>
    <name evidence="4" type="ORF">GCM10007291_46700</name>
</gene>
<dbReference type="Pfam" id="PF02738">
    <property type="entry name" value="MoCoBD_1"/>
    <property type="match status" value="1"/>
</dbReference>
<accession>A0ABQ3FTJ4</accession>
<evidence type="ECO:0000313" key="4">
    <source>
        <dbReference type="EMBL" id="GHC39630.1"/>
    </source>
</evidence>
<dbReference type="InterPro" id="IPR036856">
    <property type="entry name" value="Ald_Oxase/Xan_DH_a/b_sf"/>
</dbReference>
<dbReference type="InterPro" id="IPR046867">
    <property type="entry name" value="AldOxase/xan_DH_MoCoBD2"/>
</dbReference>
<comment type="caution">
    <text evidence="4">The sequence shown here is derived from an EMBL/GenBank/DDBJ whole genome shotgun (WGS) entry which is preliminary data.</text>
</comment>
<dbReference type="InterPro" id="IPR000674">
    <property type="entry name" value="Ald_Oxase/Xan_DH_a/b"/>
</dbReference>
<dbReference type="PANTHER" id="PTHR11908:SF132">
    <property type="entry name" value="ALDEHYDE OXIDASE 1-RELATED"/>
    <property type="match status" value="1"/>
</dbReference>
<dbReference type="Gene3D" id="3.90.1170.50">
    <property type="entry name" value="Aldehyde oxidase/xanthine dehydrogenase, a/b hammerhead"/>
    <property type="match status" value="1"/>
</dbReference>
<dbReference type="SUPFAM" id="SSF56003">
    <property type="entry name" value="Molybdenum cofactor-binding domain"/>
    <property type="match status" value="1"/>
</dbReference>
<dbReference type="InterPro" id="IPR008274">
    <property type="entry name" value="AldOxase/xan_DH_MoCoBD1"/>
</dbReference>
<keyword evidence="1" id="KW-0500">Molybdenum</keyword>
<proteinExistence type="predicted"/>
<dbReference type="Proteomes" id="UP000658305">
    <property type="component" value="Unassembled WGS sequence"/>
</dbReference>
<dbReference type="Pfam" id="PF20256">
    <property type="entry name" value="MoCoBD_2"/>
    <property type="match status" value="1"/>
</dbReference>